<name>A0A077NB15_XENBV</name>
<dbReference type="InterPro" id="IPR011604">
    <property type="entry name" value="PDDEXK-like_dom_sf"/>
</dbReference>
<proteinExistence type="predicted"/>
<dbReference type="Gene3D" id="3.90.320.10">
    <property type="match status" value="1"/>
</dbReference>
<dbReference type="Proteomes" id="UP000028511">
    <property type="component" value="Unassembled WGS sequence"/>
</dbReference>
<evidence type="ECO:0000259" key="1">
    <source>
        <dbReference type="Pfam" id="PF12684"/>
    </source>
</evidence>
<dbReference type="AlphaFoldDB" id="A0A077NB15"/>
<accession>A0A077NB15</accession>
<feature type="domain" description="Putative exodeoxyribonuclease 8 PDDEXK-like" evidence="1">
    <location>
        <begin position="33"/>
        <end position="270"/>
    </location>
</feature>
<evidence type="ECO:0000313" key="2">
    <source>
        <dbReference type="EMBL" id="CDG95447.1"/>
    </source>
</evidence>
<dbReference type="EMBL" id="CBSW010000038">
    <property type="protein sequence ID" value="CDG95447.1"/>
    <property type="molecule type" value="Genomic_DNA"/>
</dbReference>
<organism evidence="2 3">
    <name type="scientific">Xenorhabdus bovienii str. puntauvense</name>
    <dbReference type="NCBI Taxonomy" id="1398201"/>
    <lineage>
        <taxon>Bacteria</taxon>
        <taxon>Pseudomonadati</taxon>
        <taxon>Pseudomonadota</taxon>
        <taxon>Gammaproteobacteria</taxon>
        <taxon>Enterobacterales</taxon>
        <taxon>Morganellaceae</taxon>
        <taxon>Xenorhabdus</taxon>
    </lineage>
</organism>
<reference evidence="2" key="1">
    <citation type="submission" date="2013-07" db="EMBL/GenBank/DDBJ databases">
        <title>Sub-species coevolution in mutualistic symbiosis.</title>
        <authorList>
            <person name="Murfin K."/>
            <person name="Klassen J."/>
            <person name="Lee M."/>
            <person name="Forst S."/>
            <person name="Stock P."/>
            <person name="Goodrich-Blair H."/>
        </authorList>
    </citation>
    <scope>NUCLEOTIDE SEQUENCE [LARGE SCALE GENOMIC DNA]</scope>
    <source>
        <strain evidence="2">Puntauvense</strain>
    </source>
</reference>
<keyword evidence="2" id="KW-0269">Exonuclease</keyword>
<comment type="caution">
    <text evidence="2">The sequence shown here is derived from an EMBL/GenBank/DDBJ whole genome shotgun (WGS) entry which is preliminary data.</text>
</comment>
<sequence>MFNAGSETGGCSMEPGIYYDISNEDYHQGEGISKSQLDIIGQAPAELIWQRNAPIDEEKIKSLDMGTALHCLLLEPDEFNNRFIEAPLFNRKTNAGKQEEKEFLEQCTDIKKTIMDHEQHRKLKIMRDSALAHPIAKWFLEADGPSEISIYWNDSETDVLCRSRPDKLITTADQDWIIDVKSSADMEKFEKDFYKYRYHVQDAFYSDGYKALTGQLPTFVFLVVSTTINCGRYPVQTFIMDEQTKAAGRTTYRKNLETYAQCLKTDEWPGIRTLSLPYWAKDSE</sequence>
<gene>
    <name evidence="2" type="ORF">XBP1_1320021</name>
</gene>
<dbReference type="InterPro" id="IPR024432">
    <property type="entry name" value="Put_RecE_PDDEXK-like_dom"/>
</dbReference>
<dbReference type="HOGENOM" id="CLU_070063_1_0_6"/>
<dbReference type="GO" id="GO:0004527">
    <property type="term" value="F:exonuclease activity"/>
    <property type="evidence" value="ECO:0007669"/>
    <property type="project" value="UniProtKB-KW"/>
</dbReference>
<evidence type="ECO:0000313" key="3">
    <source>
        <dbReference type="Proteomes" id="UP000028511"/>
    </source>
</evidence>
<keyword evidence="2" id="KW-0540">Nuclease</keyword>
<protein>
    <submittedName>
        <fullName evidence="2">Rac prophage exonuclease VIII, 5'-&gt; 3' specific dsDNA exonuclease</fullName>
    </submittedName>
</protein>
<dbReference type="Pfam" id="PF12684">
    <property type="entry name" value="DUF3799"/>
    <property type="match status" value="1"/>
</dbReference>
<keyword evidence="2" id="KW-0378">Hydrolase</keyword>